<dbReference type="GO" id="GO:0004363">
    <property type="term" value="F:glutathione synthase activity"/>
    <property type="evidence" value="ECO:0007669"/>
    <property type="project" value="InterPro"/>
</dbReference>
<name>A0AAV0BJN3_PHAPC</name>
<evidence type="ECO:0000313" key="3">
    <source>
        <dbReference type="Proteomes" id="UP001153365"/>
    </source>
</evidence>
<proteinExistence type="predicted"/>
<dbReference type="GO" id="GO:0005524">
    <property type="term" value="F:ATP binding"/>
    <property type="evidence" value="ECO:0007669"/>
    <property type="project" value="InterPro"/>
</dbReference>
<accession>A0AAV0BJN3</accession>
<dbReference type="PANTHER" id="PTHR11130">
    <property type="entry name" value="GLUTATHIONE SYNTHETASE"/>
    <property type="match status" value="1"/>
</dbReference>
<dbReference type="PANTHER" id="PTHR11130:SF0">
    <property type="entry name" value="GLUTATHIONE SYNTHETASE"/>
    <property type="match status" value="1"/>
</dbReference>
<dbReference type="Proteomes" id="UP001153365">
    <property type="component" value="Unassembled WGS sequence"/>
</dbReference>
<dbReference type="EMBL" id="CALTRL010005882">
    <property type="protein sequence ID" value="CAH7687511.1"/>
    <property type="molecule type" value="Genomic_DNA"/>
</dbReference>
<gene>
    <name evidence="2" type="ORF">PPACK8108_LOCUS22304</name>
</gene>
<comment type="caution">
    <text evidence="2">The sequence shown here is derived from an EMBL/GenBank/DDBJ whole genome shotgun (WGS) entry which is preliminary data.</text>
</comment>
<dbReference type="GO" id="GO:0005829">
    <property type="term" value="C:cytosol"/>
    <property type="evidence" value="ECO:0007669"/>
    <property type="project" value="TreeGrafter"/>
</dbReference>
<keyword evidence="3" id="KW-1185">Reference proteome</keyword>
<dbReference type="AlphaFoldDB" id="A0AAV0BJN3"/>
<dbReference type="InterPro" id="IPR004887">
    <property type="entry name" value="GSH_synth_subst-bd"/>
</dbReference>
<organism evidence="2 3">
    <name type="scientific">Phakopsora pachyrhizi</name>
    <name type="common">Asian soybean rust disease fungus</name>
    <dbReference type="NCBI Taxonomy" id="170000"/>
    <lineage>
        <taxon>Eukaryota</taxon>
        <taxon>Fungi</taxon>
        <taxon>Dikarya</taxon>
        <taxon>Basidiomycota</taxon>
        <taxon>Pucciniomycotina</taxon>
        <taxon>Pucciniomycetes</taxon>
        <taxon>Pucciniales</taxon>
        <taxon>Phakopsoraceae</taxon>
        <taxon>Phakopsora</taxon>
    </lineage>
</organism>
<feature type="domain" description="Glutathione synthase substrate-binding" evidence="1">
    <location>
        <begin position="261"/>
        <end position="321"/>
    </location>
</feature>
<dbReference type="GO" id="GO:0043295">
    <property type="term" value="F:glutathione binding"/>
    <property type="evidence" value="ECO:0007669"/>
    <property type="project" value="TreeGrafter"/>
</dbReference>
<protein>
    <recommendedName>
        <fullName evidence="1">Glutathione synthase substrate-binding domain-containing protein</fullName>
    </recommendedName>
</protein>
<dbReference type="Gene3D" id="3.30.470.20">
    <property type="entry name" value="ATP-grasp fold, B domain"/>
    <property type="match status" value="1"/>
</dbReference>
<evidence type="ECO:0000313" key="2">
    <source>
        <dbReference type="EMBL" id="CAH7687511.1"/>
    </source>
</evidence>
<reference evidence="2" key="1">
    <citation type="submission" date="2022-06" db="EMBL/GenBank/DDBJ databases">
        <authorList>
            <consortium name="SYNGENTA / RWTH Aachen University"/>
        </authorList>
    </citation>
    <scope>NUCLEOTIDE SEQUENCE</scope>
</reference>
<dbReference type="InterPro" id="IPR005615">
    <property type="entry name" value="Glutathione_synthase"/>
</dbReference>
<dbReference type="SUPFAM" id="SSF56059">
    <property type="entry name" value="Glutathione synthetase ATP-binding domain-like"/>
    <property type="match status" value="1"/>
</dbReference>
<dbReference type="Pfam" id="PF03917">
    <property type="entry name" value="GSH_synth_ATP"/>
    <property type="match status" value="1"/>
</dbReference>
<sequence length="417" mass="46171">MKGFFITLLPSQSTIEVTFLPCVTKKKPGDLICQCAGADNRLIGSNNGPSMTTPVLEESKTRSFEAVSGLSSFNILLVESSKFTDTGNKLPGNVPKFNSAPVPELPLQSCPVRDQSEGSSSVTGKLTVLLMSISADEVRADMECETGVVGAIKNLEASTDVAEKWCKARGFGLFQEDYTRCGRWFKYKKRFKKDVGGAIGLGIFRSNYLLHCSDPDSNITEGHKGINGPGLEIKQVEFNTVSVSFAALATKVSGLHRGMFFDQTLLIYELDKMSSGPSDWNRMIRLPYSMRLYYLIDGADRFEVSVIYYRSMYGPEDFMTEDPGCKKFQQVLTDQNFVCDHLYLDGSGLMNEDEFEEVKSTWVDILDFDGGRSSLAYQLGTNHKSSTSYVLKPQVSCCHRLEDSTSHPDSVRVSLSS</sequence>
<evidence type="ECO:0000259" key="1">
    <source>
        <dbReference type="Pfam" id="PF03199"/>
    </source>
</evidence>
<dbReference type="Pfam" id="PF03199">
    <property type="entry name" value="GSH_synthase"/>
    <property type="match status" value="1"/>
</dbReference>